<keyword evidence="12" id="KW-0472">Membrane</keyword>
<dbReference type="InterPro" id="IPR017972">
    <property type="entry name" value="Cyt_P450_CS"/>
</dbReference>
<evidence type="ECO:0000256" key="13">
    <source>
        <dbReference type="PIRSR" id="PIRSR602401-1"/>
    </source>
</evidence>
<comment type="similarity">
    <text evidence="4 14">Belongs to the cytochrome P450 family.</text>
</comment>
<keyword evidence="9 14" id="KW-0560">Oxidoreductase</keyword>
<gene>
    <name evidence="15" type="ORF">F5891DRAFT_1137926</name>
</gene>
<keyword evidence="16" id="KW-1185">Reference proteome</keyword>
<dbReference type="GO" id="GO:0016705">
    <property type="term" value="F:oxidoreductase activity, acting on paired donors, with incorporation or reduction of molecular oxygen"/>
    <property type="evidence" value="ECO:0007669"/>
    <property type="project" value="InterPro"/>
</dbReference>
<dbReference type="InterPro" id="IPR001128">
    <property type="entry name" value="Cyt_P450"/>
</dbReference>
<dbReference type="InterPro" id="IPR002401">
    <property type="entry name" value="Cyt_P450_E_grp-I"/>
</dbReference>
<keyword evidence="6" id="KW-0812">Transmembrane</keyword>
<keyword evidence="7 13" id="KW-0479">Metal-binding</keyword>
<dbReference type="Proteomes" id="UP001195769">
    <property type="component" value="Unassembled WGS sequence"/>
</dbReference>
<dbReference type="GO" id="GO:0004497">
    <property type="term" value="F:monooxygenase activity"/>
    <property type="evidence" value="ECO:0007669"/>
    <property type="project" value="UniProtKB-KW"/>
</dbReference>
<dbReference type="EMBL" id="JABBWK010000005">
    <property type="protein sequence ID" value="KAG1906062.1"/>
    <property type="molecule type" value="Genomic_DNA"/>
</dbReference>
<dbReference type="PANTHER" id="PTHR46300:SF2">
    <property type="entry name" value="CYTOCHROME P450 MONOOXYGENASE ALNH-RELATED"/>
    <property type="match status" value="1"/>
</dbReference>
<evidence type="ECO:0000256" key="2">
    <source>
        <dbReference type="ARBA" id="ARBA00004167"/>
    </source>
</evidence>
<dbReference type="GO" id="GO:0020037">
    <property type="term" value="F:heme binding"/>
    <property type="evidence" value="ECO:0007669"/>
    <property type="project" value="InterPro"/>
</dbReference>
<evidence type="ECO:0000256" key="14">
    <source>
        <dbReference type="RuleBase" id="RU000461"/>
    </source>
</evidence>
<evidence type="ECO:0000256" key="1">
    <source>
        <dbReference type="ARBA" id="ARBA00001971"/>
    </source>
</evidence>
<evidence type="ECO:0000313" key="16">
    <source>
        <dbReference type="Proteomes" id="UP001195769"/>
    </source>
</evidence>
<evidence type="ECO:0000256" key="4">
    <source>
        <dbReference type="ARBA" id="ARBA00010617"/>
    </source>
</evidence>
<dbReference type="PANTHER" id="PTHR46300">
    <property type="entry name" value="P450, PUTATIVE (EUROFUNG)-RELATED-RELATED"/>
    <property type="match status" value="1"/>
</dbReference>
<organism evidence="15 16">
    <name type="scientific">Suillus fuscotomentosus</name>
    <dbReference type="NCBI Taxonomy" id="1912939"/>
    <lineage>
        <taxon>Eukaryota</taxon>
        <taxon>Fungi</taxon>
        <taxon>Dikarya</taxon>
        <taxon>Basidiomycota</taxon>
        <taxon>Agaricomycotina</taxon>
        <taxon>Agaricomycetes</taxon>
        <taxon>Agaricomycetidae</taxon>
        <taxon>Boletales</taxon>
        <taxon>Suillineae</taxon>
        <taxon>Suillaceae</taxon>
        <taxon>Suillus</taxon>
    </lineage>
</organism>
<dbReference type="SUPFAM" id="SSF48264">
    <property type="entry name" value="Cytochrome P450"/>
    <property type="match status" value="1"/>
</dbReference>
<keyword evidence="5 13" id="KW-0349">Heme</keyword>
<evidence type="ECO:0000256" key="5">
    <source>
        <dbReference type="ARBA" id="ARBA00022617"/>
    </source>
</evidence>
<dbReference type="PRINTS" id="PR00385">
    <property type="entry name" value="P450"/>
</dbReference>
<evidence type="ECO:0000256" key="6">
    <source>
        <dbReference type="ARBA" id="ARBA00022692"/>
    </source>
</evidence>
<protein>
    <submittedName>
        <fullName evidence="15">Cytochrome P450</fullName>
    </submittedName>
</protein>
<comment type="pathway">
    <text evidence="3">Secondary metabolite biosynthesis.</text>
</comment>
<evidence type="ECO:0000256" key="7">
    <source>
        <dbReference type="ARBA" id="ARBA00022723"/>
    </source>
</evidence>
<feature type="binding site" description="axial binding residue" evidence="13">
    <location>
        <position position="450"/>
    </location>
    <ligand>
        <name>heme</name>
        <dbReference type="ChEBI" id="CHEBI:30413"/>
    </ligand>
    <ligandPart>
        <name>Fe</name>
        <dbReference type="ChEBI" id="CHEBI:18248"/>
    </ligandPart>
</feature>
<dbReference type="PROSITE" id="PS00086">
    <property type="entry name" value="CYTOCHROME_P450"/>
    <property type="match status" value="1"/>
</dbReference>
<dbReference type="Pfam" id="PF00067">
    <property type="entry name" value="p450"/>
    <property type="match status" value="1"/>
</dbReference>
<dbReference type="RefSeq" id="XP_041231637.1">
    <property type="nucleotide sequence ID" value="XM_041364841.1"/>
</dbReference>
<dbReference type="InterPro" id="IPR050364">
    <property type="entry name" value="Cytochrome_P450_fung"/>
</dbReference>
<accession>A0AAD4EHA4</accession>
<dbReference type="GeneID" id="64659139"/>
<name>A0AAD4EHA4_9AGAM</name>
<evidence type="ECO:0000256" key="9">
    <source>
        <dbReference type="ARBA" id="ARBA00023002"/>
    </source>
</evidence>
<dbReference type="Gene3D" id="1.10.630.10">
    <property type="entry name" value="Cytochrome P450"/>
    <property type="match status" value="1"/>
</dbReference>
<keyword evidence="11 14" id="KW-0503">Monooxygenase</keyword>
<dbReference type="InterPro" id="IPR036396">
    <property type="entry name" value="Cyt_P450_sf"/>
</dbReference>
<dbReference type="PRINTS" id="PR00463">
    <property type="entry name" value="EP450I"/>
</dbReference>
<evidence type="ECO:0000256" key="12">
    <source>
        <dbReference type="ARBA" id="ARBA00023136"/>
    </source>
</evidence>
<evidence type="ECO:0000256" key="8">
    <source>
        <dbReference type="ARBA" id="ARBA00022989"/>
    </source>
</evidence>
<keyword evidence="8" id="KW-1133">Transmembrane helix</keyword>
<proteinExistence type="inferred from homology"/>
<sequence>MITKLLSIGRREQHLPPGPPTVPILGNALMVPPKFAQLKFTEWARQYGGIFSIRNIWYRNIFALKIGHGTVVVVSDATVLKEFMDKRSNETPGRPSFYTGSLITDGYFIAEADSTTDIWHMGRKALQTLLSPQSVNKHLPVAVAESSQLLFDLLRSPQDFEKHIDRYTFSILLSIAFGKCCPRPDTKEERIFYEGVRLTVQVVSAEGPPVNLLPILKYVPERWAPWKRICREARTLQHQLYFGLLEEAETRLARGESTGCFMEEVIQRQEELGMSKDAAAWLGAIVLEASHSSGSFISSLILCFVAFPKTLRKAQNEIDSVLPDGWPPMMDDIASLLYVRAILREVHRLKPMALLGMPHALLETQEVSRDLPVTVFAHVDQYIMYRSYVIPRGTTVFIHAWGILHDSEVFDEPEVFRPERFLLSEHGTKPGVDSKDWRASIPFGSGRRLCPGINLVNTNLAFTIATLVWPFDFAAAIDPVTKAPIPVDIDAYEEGLVFRPRPFACLISPRSEAKARLIRQRFTDATPAFSKYELFLTKEEK</sequence>
<dbReference type="GO" id="GO:0005506">
    <property type="term" value="F:iron ion binding"/>
    <property type="evidence" value="ECO:0007669"/>
    <property type="project" value="InterPro"/>
</dbReference>
<evidence type="ECO:0000256" key="3">
    <source>
        <dbReference type="ARBA" id="ARBA00005179"/>
    </source>
</evidence>
<dbReference type="AlphaFoldDB" id="A0AAD4EHA4"/>
<keyword evidence="10 13" id="KW-0408">Iron</keyword>
<evidence type="ECO:0000256" key="10">
    <source>
        <dbReference type="ARBA" id="ARBA00023004"/>
    </source>
</evidence>
<comment type="cofactor">
    <cofactor evidence="1 13">
        <name>heme</name>
        <dbReference type="ChEBI" id="CHEBI:30413"/>
    </cofactor>
</comment>
<comment type="caution">
    <text evidence="15">The sequence shown here is derived from an EMBL/GenBank/DDBJ whole genome shotgun (WGS) entry which is preliminary data.</text>
</comment>
<dbReference type="GO" id="GO:0016020">
    <property type="term" value="C:membrane"/>
    <property type="evidence" value="ECO:0007669"/>
    <property type="project" value="UniProtKB-SubCell"/>
</dbReference>
<evidence type="ECO:0000313" key="15">
    <source>
        <dbReference type="EMBL" id="KAG1906062.1"/>
    </source>
</evidence>
<comment type="subcellular location">
    <subcellularLocation>
        <location evidence="2">Membrane</location>
        <topology evidence="2">Single-pass membrane protein</topology>
    </subcellularLocation>
</comment>
<evidence type="ECO:0000256" key="11">
    <source>
        <dbReference type="ARBA" id="ARBA00023033"/>
    </source>
</evidence>
<reference evidence="15" key="1">
    <citation type="journal article" date="2020" name="New Phytol.">
        <title>Comparative genomics reveals dynamic genome evolution in host specialist ectomycorrhizal fungi.</title>
        <authorList>
            <person name="Lofgren L.A."/>
            <person name="Nguyen N.H."/>
            <person name="Vilgalys R."/>
            <person name="Ruytinx J."/>
            <person name="Liao H.L."/>
            <person name="Branco S."/>
            <person name="Kuo A."/>
            <person name="LaButti K."/>
            <person name="Lipzen A."/>
            <person name="Andreopoulos W."/>
            <person name="Pangilinan J."/>
            <person name="Riley R."/>
            <person name="Hundley H."/>
            <person name="Na H."/>
            <person name="Barry K."/>
            <person name="Grigoriev I.V."/>
            <person name="Stajich J.E."/>
            <person name="Kennedy P.G."/>
        </authorList>
    </citation>
    <scope>NUCLEOTIDE SEQUENCE</scope>
    <source>
        <strain evidence="15">FC203</strain>
    </source>
</reference>